<evidence type="ECO:0000313" key="2">
    <source>
        <dbReference type="Proteomes" id="UP000034090"/>
    </source>
</evidence>
<proteinExistence type="predicted"/>
<name>A0A0G1GJR0_9BACT</name>
<protein>
    <submittedName>
        <fullName evidence="1">Uncharacterized protein</fullName>
    </submittedName>
</protein>
<dbReference type="AlphaFoldDB" id="A0A0G1GJR0"/>
<gene>
    <name evidence="1" type="ORF">UV74_C0001G0123</name>
</gene>
<organism evidence="1 2">
    <name type="scientific">Candidatus Woesebacteria bacterium GW2011_GWB1_43_14</name>
    <dbReference type="NCBI Taxonomy" id="1618578"/>
    <lineage>
        <taxon>Bacteria</taxon>
        <taxon>Candidatus Woeseibacteriota</taxon>
    </lineage>
</organism>
<dbReference type="InterPro" id="IPR011049">
    <property type="entry name" value="Serralysin-like_metalloprot_C"/>
</dbReference>
<accession>A0A0G1GJR0</accession>
<reference evidence="1 2" key="1">
    <citation type="journal article" date="2015" name="Nature">
        <title>rRNA introns, odd ribosomes, and small enigmatic genomes across a large radiation of phyla.</title>
        <authorList>
            <person name="Brown C.T."/>
            <person name="Hug L.A."/>
            <person name="Thomas B.C."/>
            <person name="Sharon I."/>
            <person name="Castelle C.J."/>
            <person name="Singh A."/>
            <person name="Wilkins M.J."/>
            <person name="Williams K.H."/>
            <person name="Banfield J.F."/>
        </authorList>
    </citation>
    <scope>NUCLEOTIDE SEQUENCE [LARGE SCALE GENOMIC DNA]</scope>
</reference>
<feature type="non-terminal residue" evidence="1">
    <location>
        <position position="588"/>
    </location>
</feature>
<dbReference type="EMBL" id="LCFQ01000001">
    <property type="protein sequence ID" value="KKS99013.1"/>
    <property type="molecule type" value="Genomic_DNA"/>
</dbReference>
<dbReference type="PATRIC" id="fig|1618578.3.peg.137"/>
<evidence type="ECO:0000313" key="1">
    <source>
        <dbReference type="EMBL" id="KKS99013.1"/>
    </source>
</evidence>
<dbReference type="Proteomes" id="UP000034090">
    <property type="component" value="Unassembled WGS sequence"/>
</dbReference>
<dbReference type="STRING" id="1618578.UV74_C0001G0123"/>
<dbReference type="Gene3D" id="2.150.10.10">
    <property type="entry name" value="Serralysin-like metalloprotease, C-terminal"/>
    <property type="match status" value="1"/>
</dbReference>
<comment type="caution">
    <text evidence="1">The sequence shown here is derived from an EMBL/GenBank/DDBJ whole genome shotgun (WGS) entry which is preliminary data.</text>
</comment>
<sequence>MKDFFSKKIATTTIPSILQPQEQEEKSFASFPEGAEFGKEALLVIDSEGNLTTEGTVSTGDLQVDGKAFLGSLNLSTGLYVAGNDIIDSSGRIPGLTVDYFTSLDGSAITNVDAHHLGGKSAQSFLRSDEADEANSAIIFNAVPGSVNVGGGPLYINPGSATAGYTLFGVAVNGSQKFKIDAEGDVFVGSNLNLTGNTLTSDGDLVLDPSGGGVKVGTGTPGSIDLGGDDLYVTGDIETDGTLHGTLNPGFTTGSIPFQGLLGLTQDNLSLYWDDANNRLGIGTNSPNSKLQINTATTSNIGLILKTTDDITTNNLLQILASNGTVKGFWGADGRLEINLGTDASNLMLGRTAGNATMTGTNNTLIGRNAGNLLTGGVQNILIGNYTGNALLTGNSNTAVGYYALVNTTGSNNVAIGQGALQSDTGGSTNIALGGQSVFSNLTGQYNIGIGYQAVYSTTSSGNIGIGFQSGYGITSGNNNITIGREAGYNTAGGVNNIFIGYQAGYNETGSNKLYIETSNSTSPLIYGEFDNNIVNINGSLGASANLVGYAGSFFNDGNLDTHQGVFIQGCLDTNPTSTCNFLELRDG</sequence>